<dbReference type="InterPro" id="IPR007863">
    <property type="entry name" value="Peptidase_M16_C"/>
</dbReference>
<evidence type="ECO:0000313" key="5">
    <source>
        <dbReference type="Proteomes" id="UP000886595"/>
    </source>
</evidence>
<dbReference type="PANTHER" id="PTHR11851:SF203">
    <property type="entry name" value="MITOCHONDRIAL-PROCESSING PEPTIDASE SUBUNIT ALPHA-1, MITOCHONDRIAL-RELATED"/>
    <property type="match status" value="1"/>
</dbReference>
<dbReference type="InterPro" id="IPR011765">
    <property type="entry name" value="Pept_M16_N"/>
</dbReference>
<dbReference type="GO" id="GO:0046872">
    <property type="term" value="F:metal ion binding"/>
    <property type="evidence" value="ECO:0007669"/>
    <property type="project" value="InterPro"/>
</dbReference>
<evidence type="ECO:0000259" key="3">
    <source>
        <dbReference type="Pfam" id="PF05193"/>
    </source>
</evidence>
<dbReference type="OrthoDB" id="10251424at2759"/>
<proteinExistence type="inferred from homology"/>
<sequence length="436" mass="47712">MYRTAASRAKGLKVSWLTSGYSGSITSLDIPLPGVFQPPPLPDHVEPSKLKITTLPYGLKTASHRFIMLVVQNPAASIGLYVDCGSIYEEASCFHRATHLLERMAFKRTLNRSHLGLVREIEAASASREQMSYTIHALKTYLPAMVELLIDSVRTPAFLDCQVNEEIAELAKNPMGLLMEAVHTAGYSGALANPLYAHESALDRLNGQLLEELMTENFTAVEPKSQYTGGDFRQHTGGEATHFALAFEVPGWNNETEAVIVTVLQMLKGGGGSFSAGGPGKRMHSWLYLRILNEYQQVHSCTAFTSIFNNTGLFGIYGCSSPEFAAKAIELAAKELRDVPRGKVNQKHLDRAKAGTKSAVLMNLESRIIAAEDIGRQILTFGERKPVELFLKAVDGLTLKDITDFTSEIISKPLTMGSFGEVLSVPSYDTVSSKFC</sequence>
<keyword evidence="5" id="KW-1185">Reference proteome</keyword>
<dbReference type="Pfam" id="PF00675">
    <property type="entry name" value="Peptidase_M16"/>
    <property type="match status" value="1"/>
</dbReference>
<dbReference type="AlphaFoldDB" id="A0A8X7SHH2"/>
<dbReference type="Gene3D" id="3.30.830.10">
    <property type="entry name" value="Metalloenzyme, LuxS/M16 peptidase-like"/>
    <property type="match status" value="2"/>
</dbReference>
<feature type="domain" description="Peptidase M16 C-terminal" evidence="3">
    <location>
        <begin position="225"/>
        <end position="354"/>
    </location>
</feature>
<protein>
    <submittedName>
        <fullName evidence="4">Uncharacterized protein</fullName>
    </submittedName>
</protein>
<dbReference type="EMBL" id="JAAMPC010000006">
    <property type="protein sequence ID" value="KAG2306423.1"/>
    <property type="molecule type" value="Genomic_DNA"/>
</dbReference>
<dbReference type="InterPro" id="IPR011249">
    <property type="entry name" value="Metalloenz_LuxS/M16"/>
</dbReference>
<dbReference type="Proteomes" id="UP000886595">
    <property type="component" value="Unassembled WGS sequence"/>
</dbReference>
<evidence type="ECO:0000259" key="2">
    <source>
        <dbReference type="Pfam" id="PF00675"/>
    </source>
</evidence>
<dbReference type="FunFam" id="3.30.830.10:FF:000022">
    <property type="entry name" value="mitochondrial-processing peptidase subunit alpha"/>
    <property type="match status" value="1"/>
</dbReference>
<dbReference type="SUPFAM" id="SSF63411">
    <property type="entry name" value="LuxS/MPP-like metallohydrolase"/>
    <property type="match status" value="2"/>
</dbReference>
<evidence type="ECO:0000313" key="4">
    <source>
        <dbReference type="EMBL" id="KAG2306423.1"/>
    </source>
</evidence>
<reference evidence="4 5" key="1">
    <citation type="submission" date="2020-02" db="EMBL/GenBank/DDBJ databases">
        <authorList>
            <person name="Ma Q."/>
            <person name="Huang Y."/>
            <person name="Song X."/>
            <person name="Pei D."/>
        </authorList>
    </citation>
    <scope>NUCLEOTIDE SEQUENCE [LARGE SCALE GENOMIC DNA]</scope>
    <source>
        <strain evidence="4">Sxm20200214</strain>
        <tissue evidence="4">Leaf</tissue>
    </source>
</reference>
<organism evidence="4 5">
    <name type="scientific">Brassica carinata</name>
    <name type="common">Ethiopian mustard</name>
    <name type="synonym">Abyssinian cabbage</name>
    <dbReference type="NCBI Taxonomy" id="52824"/>
    <lineage>
        <taxon>Eukaryota</taxon>
        <taxon>Viridiplantae</taxon>
        <taxon>Streptophyta</taxon>
        <taxon>Embryophyta</taxon>
        <taxon>Tracheophyta</taxon>
        <taxon>Spermatophyta</taxon>
        <taxon>Magnoliopsida</taxon>
        <taxon>eudicotyledons</taxon>
        <taxon>Gunneridae</taxon>
        <taxon>Pentapetalae</taxon>
        <taxon>rosids</taxon>
        <taxon>malvids</taxon>
        <taxon>Brassicales</taxon>
        <taxon>Brassicaceae</taxon>
        <taxon>Brassiceae</taxon>
        <taxon>Brassica</taxon>
    </lineage>
</organism>
<feature type="domain" description="Peptidase M16 N-terminal" evidence="2">
    <location>
        <begin position="73"/>
        <end position="196"/>
    </location>
</feature>
<dbReference type="PANTHER" id="PTHR11851">
    <property type="entry name" value="METALLOPROTEASE"/>
    <property type="match status" value="1"/>
</dbReference>
<evidence type="ECO:0000256" key="1">
    <source>
        <dbReference type="ARBA" id="ARBA00007261"/>
    </source>
</evidence>
<dbReference type="InterPro" id="IPR050361">
    <property type="entry name" value="MPP/UQCRC_Complex"/>
</dbReference>
<comment type="caution">
    <text evidence="4">The sequence shown here is derived from an EMBL/GenBank/DDBJ whole genome shotgun (WGS) entry which is preliminary data.</text>
</comment>
<gene>
    <name evidence="4" type="ORF">Bca52824_026171</name>
</gene>
<dbReference type="Pfam" id="PF05193">
    <property type="entry name" value="Peptidase_M16_C"/>
    <property type="match status" value="1"/>
</dbReference>
<name>A0A8X7SHH2_BRACI</name>
<dbReference type="GO" id="GO:0005739">
    <property type="term" value="C:mitochondrion"/>
    <property type="evidence" value="ECO:0007669"/>
    <property type="project" value="TreeGrafter"/>
</dbReference>
<accession>A0A8X7SHH2</accession>
<comment type="similarity">
    <text evidence="1">Belongs to the peptidase M16 family.</text>
</comment>